<dbReference type="InterPro" id="IPR052511">
    <property type="entry name" value="ATP-dep_Helicase"/>
</dbReference>
<dbReference type="PANTHER" id="PTHR47962">
    <property type="entry name" value="ATP-DEPENDENT HELICASE LHR-RELATED-RELATED"/>
    <property type="match status" value="1"/>
</dbReference>
<proteinExistence type="predicted"/>
<keyword evidence="6" id="KW-1185">Reference proteome</keyword>
<gene>
    <name evidence="5" type="ORF">OS242_05080</name>
</gene>
<dbReference type="RefSeq" id="WP_267150570.1">
    <property type="nucleotide sequence ID" value="NZ_JAPMLT010000002.1"/>
</dbReference>
<dbReference type="PROSITE" id="PS51194">
    <property type="entry name" value="HELICASE_CTER"/>
    <property type="match status" value="1"/>
</dbReference>
<evidence type="ECO:0000313" key="5">
    <source>
        <dbReference type="EMBL" id="MCX7569325.1"/>
    </source>
</evidence>
<name>A0ABT3WXD3_9BACL</name>
<keyword evidence="5" id="KW-0347">Helicase</keyword>
<evidence type="ECO:0000313" key="6">
    <source>
        <dbReference type="Proteomes" id="UP001208017"/>
    </source>
</evidence>
<dbReference type="Proteomes" id="UP001208017">
    <property type="component" value="Unassembled WGS sequence"/>
</dbReference>
<keyword evidence="5" id="KW-0378">Hydrolase</keyword>
<accession>A0ABT3WXD3</accession>
<dbReference type="PANTHER" id="PTHR47962:SF5">
    <property type="entry name" value="ATP-DEPENDENT HELICASE LHR-RELATED"/>
    <property type="match status" value="1"/>
</dbReference>
<dbReference type="Pfam" id="PF00271">
    <property type="entry name" value="Helicase_C"/>
    <property type="match status" value="1"/>
</dbReference>
<dbReference type="EMBL" id="JAPMLT010000002">
    <property type="protein sequence ID" value="MCX7569325.1"/>
    <property type="molecule type" value="Genomic_DNA"/>
</dbReference>
<feature type="domain" description="Helicase ATP-binding" evidence="3">
    <location>
        <begin position="30"/>
        <end position="214"/>
    </location>
</feature>
<dbReference type="InterPro" id="IPR001650">
    <property type="entry name" value="Helicase_C-like"/>
</dbReference>
<dbReference type="PROSITE" id="PS51192">
    <property type="entry name" value="HELICASE_ATP_BIND_1"/>
    <property type="match status" value="1"/>
</dbReference>
<dbReference type="Gene3D" id="3.40.50.300">
    <property type="entry name" value="P-loop containing nucleotide triphosphate hydrolases"/>
    <property type="match status" value="2"/>
</dbReference>
<evidence type="ECO:0000256" key="1">
    <source>
        <dbReference type="ARBA" id="ARBA00022741"/>
    </source>
</evidence>
<dbReference type="SMART" id="SM00490">
    <property type="entry name" value="HELICc"/>
    <property type="match status" value="1"/>
</dbReference>
<comment type="caution">
    <text evidence="5">The sequence shown here is derived from an EMBL/GenBank/DDBJ whole genome shotgun (WGS) entry which is preliminary data.</text>
</comment>
<dbReference type="GO" id="GO:0004386">
    <property type="term" value="F:helicase activity"/>
    <property type="evidence" value="ECO:0007669"/>
    <property type="project" value="UniProtKB-KW"/>
</dbReference>
<evidence type="ECO:0000256" key="2">
    <source>
        <dbReference type="ARBA" id="ARBA00022840"/>
    </source>
</evidence>
<keyword evidence="2" id="KW-0067">ATP-binding</keyword>
<feature type="domain" description="Helicase C-terminal" evidence="4">
    <location>
        <begin position="244"/>
        <end position="400"/>
    </location>
</feature>
<evidence type="ECO:0000259" key="3">
    <source>
        <dbReference type="PROSITE" id="PS51192"/>
    </source>
</evidence>
<organism evidence="5 6">
    <name type="scientific">Tumebacillus lacus</name>
    <dbReference type="NCBI Taxonomy" id="2995335"/>
    <lineage>
        <taxon>Bacteria</taxon>
        <taxon>Bacillati</taxon>
        <taxon>Bacillota</taxon>
        <taxon>Bacilli</taxon>
        <taxon>Bacillales</taxon>
        <taxon>Alicyclobacillaceae</taxon>
        <taxon>Tumebacillus</taxon>
    </lineage>
</organism>
<dbReference type="InterPro" id="IPR011545">
    <property type="entry name" value="DEAD/DEAH_box_helicase_dom"/>
</dbReference>
<reference evidence="5 6" key="1">
    <citation type="submission" date="2022-11" db="EMBL/GenBank/DDBJ databases">
        <title>Study of microbial diversity in lake waters.</title>
        <authorList>
            <person name="Zhang J."/>
        </authorList>
    </citation>
    <scope>NUCLEOTIDE SEQUENCE [LARGE SCALE GENOMIC DNA]</scope>
    <source>
        <strain evidence="5 6">DT12</strain>
    </source>
</reference>
<dbReference type="InterPro" id="IPR027417">
    <property type="entry name" value="P-loop_NTPase"/>
</dbReference>
<dbReference type="SMART" id="SM00487">
    <property type="entry name" value="DEXDc"/>
    <property type="match status" value="1"/>
</dbReference>
<sequence>MTFQLLSRTVQKKIWDMEWRGLTPIQEAAIPVILEGRHALLMAGTASGKTEAAFLPVLSALDSSGQTGLGLDGVKVLYLSPLRALINDQFERVERLTDTLDIPLVKWHGDVSRSKKMSWLEDPKGILQITPESLESLLVNRIDDLARVLERVEYVIIDELHAFLEGDRGLQVQSLLARMRRYMRQEPVMIGLSATVGDPAQGQAFLHTEDPEAVAVVNPGDVKRQIFLQAEFFEKEKAGLPPALVRDLYDLTKDQKAILFCNSRGQVEELTHRLNELGRELGGPLYKPRYFPHHSSIDKGEREWIEEEMKTTKTPLSVVCTNTLELGIDVGTLDLVVQVDATYSVSALKQRLGRSGRREGQDSYLMMYATETEELVQAVAVTELLFDKWIEPAVPRREVYDLLFHQVLGMCTERSGLYQEDLLTEIAAHPVFAGLPASRVRELLAYMLEEDWLEVVEGRCILGVQGEQLVRSRDFYAVFQSPALYKVMHGLRLVGTVEANPLVQKGESLLLAGAMWEITDLDEQRGIVYVTPSFEGKKPIWLSGSRYLHPKIADKMYEVYTGTDDLDYLSPRAWERLQAARAVAAELGWERERRVIREGSRSVTVFDFAGTRRQNALARLLRGWFREQELRLTVKQTAFAVVIEGGDIEKGIGKKAVTAVGEILARGQEEKYLLMGRGMEPEKPAATKFAQYLPRHLQLMIEDEIERDVEGLREWIGGRKWKVER</sequence>
<dbReference type="SUPFAM" id="SSF52540">
    <property type="entry name" value="P-loop containing nucleoside triphosphate hydrolases"/>
    <property type="match status" value="1"/>
</dbReference>
<evidence type="ECO:0000259" key="4">
    <source>
        <dbReference type="PROSITE" id="PS51194"/>
    </source>
</evidence>
<protein>
    <submittedName>
        <fullName evidence="5">DEAD/DEAH box helicase</fullName>
    </submittedName>
</protein>
<keyword evidence="1" id="KW-0547">Nucleotide-binding</keyword>
<dbReference type="Pfam" id="PF00270">
    <property type="entry name" value="DEAD"/>
    <property type="match status" value="1"/>
</dbReference>
<dbReference type="InterPro" id="IPR014001">
    <property type="entry name" value="Helicase_ATP-bd"/>
</dbReference>